<gene>
    <name evidence="1" type="ORF">BJ138DRAFT_180172</name>
</gene>
<accession>A0ACB7ZRC8</accession>
<dbReference type="EMBL" id="MU269097">
    <property type="protein sequence ID" value="KAH7903247.1"/>
    <property type="molecule type" value="Genomic_DNA"/>
</dbReference>
<evidence type="ECO:0000313" key="2">
    <source>
        <dbReference type="Proteomes" id="UP000790377"/>
    </source>
</evidence>
<evidence type="ECO:0000313" key="1">
    <source>
        <dbReference type="EMBL" id="KAH7903247.1"/>
    </source>
</evidence>
<protein>
    <submittedName>
        <fullName evidence="1">Uncharacterized protein</fullName>
    </submittedName>
</protein>
<reference evidence="1" key="1">
    <citation type="journal article" date="2021" name="New Phytol.">
        <title>Evolutionary innovations through gain and loss of genes in the ectomycorrhizal Boletales.</title>
        <authorList>
            <person name="Wu G."/>
            <person name="Miyauchi S."/>
            <person name="Morin E."/>
            <person name="Kuo A."/>
            <person name="Drula E."/>
            <person name="Varga T."/>
            <person name="Kohler A."/>
            <person name="Feng B."/>
            <person name="Cao Y."/>
            <person name="Lipzen A."/>
            <person name="Daum C."/>
            <person name="Hundley H."/>
            <person name="Pangilinan J."/>
            <person name="Johnson J."/>
            <person name="Barry K."/>
            <person name="LaButti K."/>
            <person name="Ng V."/>
            <person name="Ahrendt S."/>
            <person name="Min B."/>
            <person name="Choi I.G."/>
            <person name="Park H."/>
            <person name="Plett J.M."/>
            <person name="Magnuson J."/>
            <person name="Spatafora J.W."/>
            <person name="Nagy L.G."/>
            <person name="Henrissat B."/>
            <person name="Grigoriev I.V."/>
            <person name="Yang Z.L."/>
            <person name="Xu J."/>
            <person name="Martin F.M."/>
        </authorList>
    </citation>
    <scope>NUCLEOTIDE SEQUENCE</scope>
    <source>
        <strain evidence="1">ATCC 28755</strain>
    </source>
</reference>
<keyword evidence="2" id="KW-1185">Reference proteome</keyword>
<organism evidence="1 2">
    <name type="scientific">Hygrophoropsis aurantiaca</name>
    <dbReference type="NCBI Taxonomy" id="72124"/>
    <lineage>
        <taxon>Eukaryota</taxon>
        <taxon>Fungi</taxon>
        <taxon>Dikarya</taxon>
        <taxon>Basidiomycota</taxon>
        <taxon>Agaricomycotina</taxon>
        <taxon>Agaricomycetes</taxon>
        <taxon>Agaricomycetidae</taxon>
        <taxon>Boletales</taxon>
        <taxon>Coniophorineae</taxon>
        <taxon>Hygrophoropsidaceae</taxon>
        <taxon>Hygrophoropsis</taxon>
    </lineage>
</organism>
<comment type="caution">
    <text evidence="1">The sequence shown here is derived from an EMBL/GenBank/DDBJ whole genome shotgun (WGS) entry which is preliminary data.</text>
</comment>
<sequence length="68" mass="7065">MTVEVVAPSEFQSAAIGGLNSRRGTIVDGEVRVNYVVAPKVKENSAWSTKTTFAEGAQGSPPQDIASG</sequence>
<name>A0ACB7ZRC8_9AGAM</name>
<dbReference type="Proteomes" id="UP000790377">
    <property type="component" value="Unassembled WGS sequence"/>
</dbReference>
<proteinExistence type="predicted"/>